<keyword evidence="3" id="KW-0418">Kinase</keyword>
<dbReference type="Gene3D" id="1.10.510.10">
    <property type="entry name" value="Transferase(Phosphotransferase) domain 1"/>
    <property type="match status" value="1"/>
</dbReference>
<dbReference type="InterPro" id="IPR011009">
    <property type="entry name" value="Kinase-like_dom_sf"/>
</dbReference>
<reference evidence="7 8" key="1">
    <citation type="submission" date="2024-06" db="EMBL/GenBank/DDBJ databases">
        <title>Halorubrum miltondacostae sp. nov., a potential PHA producer isolated from an inland solar saltern in Rio Maior, Portugal.</title>
        <authorList>
            <person name="Albuquerque L."/>
            <person name="Viver T."/>
            <person name="Barroso C."/>
            <person name="Claudino R."/>
            <person name="Galvan M."/>
            <person name="Simoes G."/>
            <person name="Lobo Da Cunha A."/>
            <person name="Egas C."/>
        </authorList>
    </citation>
    <scope>NUCLEOTIDE SEQUENCE [LARGE SCALE GENOMIC DNA]</scope>
    <source>
        <strain evidence="7 8">RMP-11</strain>
    </source>
</reference>
<name>A0ABD5M731_9EURY</name>
<dbReference type="InterPro" id="IPR016024">
    <property type="entry name" value="ARM-type_fold"/>
</dbReference>
<comment type="caution">
    <text evidence="7">The sequence shown here is derived from an EMBL/GenBank/DDBJ whole genome shotgun (WGS) entry which is preliminary data.</text>
</comment>
<protein>
    <recommendedName>
        <fullName evidence="6">Protein kinase domain-containing protein</fullName>
    </recommendedName>
</protein>
<dbReference type="SUPFAM" id="SSF48371">
    <property type="entry name" value="ARM repeat"/>
    <property type="match status" value="1"/>
</dbReference>
<evidence type="ECO:0000313" key="8">
    <source>
        <dbReference type="Proteomes" id="UP001567572"/>
    </source>
</evidence>
<evidence type="ECO:0000259" key="6">
    <source>
        <dbReference type="PROSITE" id="PS50011"/>
    </source>
</evidence>
<evidence type="ECO:0000256" key="2">
    <source>
        <dbReference type="ARBA" id="ARBA00022741"/>
    </source>
</evidence>
<organism evidence="7 8">
    <name type="scientific">Halorubrum miltondacostae</name>
    <dbReference type="NCBI Taxonomy" id="3076378"/>
    <lineage>
        <taxon>Archaea</taxon>
        <taxon>Methanobacteriati</taxon>
        <taxon>Methanobacteriota</taxon>
        <taxon>Stenosarchaea group</taxon>
        <taxon>Halobacteria</taxon>
        <taxon>Halobacteriales</taxon>
        <taxon>Haloferacaceae</taxon>
        <taxon>Halorubrum</taxon>
    </lineage>
</organism>
<keyword evidence="8" id="KW-1185">Reference proteome</keyword>
<dbReference type="Gene3D" id="1.25.10.10">
    <property type="entry name" value="Leucine-rich Repeat Variant"/>
    <property type="match status" value="1"/>
</dbReference>
<keyword evidence="4" id="KW-0067">ATP-binding</keyword>
<feature type="region of interest" description="Disordered" evidence="5">
    <location>
        <begin position="130"/>
        <end position="216"/>
    </location>
</feature>
<evidence type="ECO:0000256" key="5">
    <source>
        <dbReference type="SAM" id="MobiDB-lite"/>
    </source>
</evidence>
<evidence type="ECO:0000256" key="1">
    <source>
        <dbReference type="ARBA" id="ARBA00022679"/>
    </source>
</evidence>
<feature type="compositionally biased region" description="Basic and acidic residues" evidence="5">
    <location>
        <begin position="185"/>
        <end position="200"/>
    </location>
</feature>
<dbReference type="SMART" id="SM00220">
    <property type="entry name" value="S_TKc"/>
    <property type="match status" value="1"/>
</dbReference>
<evidence type="ECO:0000256" key="3">
    <source>
        <dbReference type="ARBA" id="ARBA00022777"/>
    </source>
</evidence>
<sequence length="448" mass="48182">MDRIDESPDPDDLLEPALTDPESYDAARTARLVAALEHDDDEVRRAASWAIRFVAAETPSLVGDCAGRFRRALRDPDARPAALRTLAVAAEHDREAVADIVDGAVEERTIDGAVARRVVAGYRPVDPAADSLVVTDEGDETDAPTSTAAVEEREDAETSSPDDAPNAENTETTGYPPSEPPTKPPRLDRPLTEYEPDTAKGRRSGSSGEQVRFTEGGREFTGTHWRSASIGAADEDEYRDALDRWRRIDDHDAVARVVDGGTRPTPWLVSERGGPDSLAERHTPFPPSEARWVLAQIADAVRYAHAAGVVHGGLQPASVAFVNAVEDPDAWAYPRVGDWGLRETFGPSEERFELPRRYAAPEHVAPDRFGRVDAVTDIYGLGALGCDLLTGGAPVREERTAGLPEGIAAGLPPGLSTVLAKCLKPAKMERYASAAAFKRELVAGGDDA</sequence>
<accession>A0ABD5M731</accession>
<dbReference type="GO" id="GO:0016301">
    <property type="term" value="F:kinase activity"/>
    <property type="evidence" value="ECO:0007669"/>
    <property type="project" value="UniProtKB-KW"/>
</dbReference>
<dbReference type="InterPro" id="IPR011989">
    <property type="entry name" value="ARM-like"/>
</dbReference>
<dbReference type="RefSeq" id="WP_371163513.1">
    <property type="nucleotide sequence ID" value="NZ_JBEDNY010000008.1"/>
</dbReference>
<evidence type="ECO:0000256" key="4">
    <source>
        <dbReference type="ARBA" id="ARBA00022840"/>
    </source>
</evidence>
<feature type="domain" description="Protein kinase" evidence="6">
    <location>
        <begin position="196"/>
        <end position="442"/>
    </location>
</feature>
<dbReference type="GO" id="GO:0005524">
    <property type="term" value="F:ATP binding"/>
    <property type="evidence" value="ECO:0007669"/>
    <property type="project" value="UniProtKB-KW"/>
</dbReference>
<keyword evidence="1" id="KW-0808">Transferase</keyword>
<dbReference type="PANTHER" id="PTHR43289">
    <property type="entry name" value="MITOGEN-ACTIVATED PROTEIN KINASE KINASE KINASE 20-RELATED"/>
    <property type="match status" value="1"/>
</dbReference>
<dbReference type="Proteomes" id="UP001567572">
    <property type="component" value="Unassembled WGS sequence"/>
</dbReference>
<keyword evidence="2" id="KW-0547">Nucleotide-binding</keyword>
<gene>
    <name evidence="7" type="ORF">ABNG04_16760</name>
</gene>
<feature type="region of interest" description="Disordered" evidence="5">
    <location>
        <begin position="1"/>
        <end position="21"/>
    </location>
</feature>
<dbReference type="InterPro" id="IPR000719">
    <property type="entry name" value="Prot_kinase_dom"/>
</dbReference>
<dbReference type="Pfam" id="PF00069">
    <property type="entry name" value="Pkinase"/>
    <property type="match status" value="1"/>
</dbReference>
<dbReference type="SUPFAM" id="SSF56112">
    <property type="entry name" value="Protein kinase-like (PK-like)"/>
    <property type="match status" value="1"/>
</dbReference>
<proteinExistence type="predicted"/>
<evidence type="ECO:0000313" key="7">
    <source>
        <dbReference type="EMBL" id="MEZ3165490.1"/>
    </source>
</evidence>
<dbReference type="AlphaFoldDB" id="A0ABD5M731"/>
<dbReference type="EMBL" id="JBEDNY010000008">
    <property type="protein sequence ID" value="MEZ3165490.1"/>
    <property type="molecule type" value="Genomic_DNA"/>
</dbReference>
<dbReference type="PANTHER" id="PTHR43289:SF6">
    <property type="entry name" value="SERINE_THREONINE-PROTEIN KINASE NEKL-3"/>
    <property type="match status" value="1"/>
</dbReference>
<dbReference type="PROSITE" id="PS50011">
    <property type="entry name" value="PROTEIN_KINASE_DOM"/>
    <property type="match status" value="1"/>
</dbReference>